<dbReference type="OrthoDB" id="8480116at2"/>
<feature type="domain" description="SnoaL-like" evidence="1">
    <location>
        <begin position="22"/>
        <end position="131"/>
    </location>
</feature>
<organism evidence="2 3">
    <name type="scientific">Rhodoblastus acidophilus</name>
    <name type="common">Rhodopseudomonas acidophila</name>
    <dbReference type="NCBI Taxonomy" id="1074"/>
    <lineage>
        <taxon>Bacteria</taxon>
        <taxon>Pseudomonadati</taxon>
        <taxon>Pseudomonadota</taxon>
        <taxon>Alphaproteobacteria</taxon>
        <taxon>Hyphomicrobiales</taxon>
        <taxon>Rhodoblastaceae</taxon>
        <taxon>Rhodoblastus</taxon>
    </lineage>
</organism>
<gene>
    <name evidence="2" type="ORF">GJ654_03615</name>
</gene>
<evidence type="ECO:0000313" key="2">
    <source>
        <dbReference type="EMBL" id="MTV30079.1"/>
    </source>
</evidence>
<comment type="caution">
    <text evidence="2">The sequence shown here is derived from an EMBL/GenBank/DDBJ whole genome shotgun (WGS) entry which is preliminary data.</text>
</comment>
<dbReference type="InterPro" id="IPR032710">
    <property type="entry name" value="NTF2-like_dom_sf"/>
</dbReference>
<name>A0A6N8DI77_RHOAC</name>
<dbReference type="RefSeq" id="WP_155444737.1">
    <property type="nucleotide sequence ID" value="NZ_JAOQNR010000002.1"/>
</dbReference>
<evidence type="ECO:0000259" key="1">
    <source>
        <dbReference type="Pfam" id="PF12680"/>
    </source>
</evidence>
<reference evidence="2 3" key="1">
    <citation type="submission" date="2019-11" db="EMBL/GenBank/DDBJ databases">
        <title>Whole-genome sequence of a Rhodoblastus acidophilus DSM 142.</title>
        <authorList>
            <person name="Kyndt J.A."/>
            <person name="Meyer T.E."/>
        </authorList>
    </citation>
    <scope>NUCLEOTIDE SEQUENCE [LARGE SCALE GENOMIC DNA]</scope>
    <source>
        <strain evidence="2 3">DSM 142</strain>
    </source>
</reference>
<dbReference type="Gene3D" id="3.10.450.50">
    <property type="match status" value="1"/>
</dbReference>
<dbReference type="Pfam" id="PF12680">
    <property type="entry name" value="SnoaL_2"/>
    <property type="match status" value="1"/>
</dbReference>
<dbReference type="AlphaFoldDB" id="A0A6N8DI77"/>
<dbReference type="InterPro" id="IPR037401">
    <property type="entry name" value="SnoaL-like"/>
</dbReference>
<dbReference type="SUPFAM" id="SSF54427">
    <property type="entry name" value="NTF2-like"/>
    <property type="match status" value="1"/>
</dbReference>
<dbReference type="Proteomes" id="UP000439113">
    <property type="component" value="Unassembled WGS sequence"/>
</dbReference>
<protein>
    <recommendedName>
        <fullName evidence="1">SnoaL-like domain-containing protein</fullName>
    </recommendedName>
</protein>
<evidence type="ECO:0000313" key="3">
    <source>
        <dbReference type="Proteomes" id="UP000439113"/>
    </source>
</evidence>
<proteinExistence type="predicted"/>
<accession>A0A6N8DI77</accession>
<dbReference type="EMBL" id="WNKS01000002">
    <property type="protein sequence ID" value="MTV30079.1"/>
    <property type="molecule type" value="Genomic_DNA"/>
</dbReference>
<sequence>MQSPEDLARIATIDRERVETQVHAYFELLAAGTDFSRLMAFFADEIEFELIGNWSIFPQAGRLRGKDVLAQALITIYTSVENLGSTLDDLVIDGDRIALRRTTRLRSYGTGRVGDIKIVDFLRIRDGLVVEFTEIVDSRAIADLEEC</sequence>